<gene>
    <name evidence="3" type="ORF">OG814_42195</name>
</gene>
<evidence type="ECO:0000256" key="1">
    <source>
        <dbReference type="SAM" id="SignalP"/>
    </source>
</evidence>
<dbReference type="GO" id="GO:0016787">
    <property type="term" value="F:hydrolase activity"/>
    <property type="evidence" value="ECO:0007669"/>
    <property type="project" value="UniProtKB-KW"/>
</dbReference>
<dbReference type="InterPro" id="IPR043504">
    <property type="entry name" value="Peptidase_S1_PA_chymotrypsin"/>
</dbReference>
<keyword evidence="3" id="KW-0614">Plasmid</keyword>
<dbReference type="InterPro" id="IPR001314">
    <property type="entry name" value="Peptidase_S1A"/>
</dbReference>
<sequence>MPAIRPRAAVATSITALALAAGAIAIPASAINGTTAPSTTYTFTAKLEIGNGEATKRNCSGALVNPRWVLTASSCFTKGLTELEAGPVAEKTVVTVGRNNLTTGNGIVTEVTEVVPYVGRDLVMARLKTPAWNITPVALAATPVAVGETLKSAGFGQTTADWVPFNLHTGNFTVDSVATPNVAITGQNGAAVCDGDAGGPLLREKDGKIELVGINSRSWKGGCLGAPATETRTSAESVNVSDASGVKWINSEREFVHMADANGDGLDDMIIQNLNGDVTVRTTIKGPRFFPLDEPRVHLTEGVRWSSGWANFTGQEGKGRLYFADVNADNKADMIVHATDGSIAVRPNLGNGFGSSVTWSTGWGRFVTGNDLGRLYFADMNADNKADMIVHTTDGNVAVRLNLGTGFNGGTTWSTGWGRFVTGNDLGRLYFADMNADNKADMIVHTTDGNVAVRLNLGTGFNGGTTWSTGWGRFVTGNDLGRLYFADAVNGGPDGSADGKADMVVHTTKDGRIALRQNTGSAFVIVDNEDWL</sequence>
<protein>
    <submittedName>
        <fullName evidence="3">Trypsin-like serine protease</fullName>
        <ecNumber evidence="3">3.4.21.-</ecNumber>
    </submittedName>
</protein>
<proteinExistence type="predicted"/>
<dbReference type="SUPFAM" id="SSF50494">
    <property type="entry name" value="Trypsin-like serine proteases"/>
    <property type="match status" value="1"/>
</dbReference>
<dbReference type="EMBL" id="CP108189">
    <property type="protein sequence ID" value="WTR75869.1"/>
    <property type="molecule type" value="Genomic_DNA"/>
</dbReference>
<feature type="domain" description="Peptidase S1" evidence="2">
    <location>
        <begin position="30"/>
        <end position="254"/>
    </location>
</feature>
<dbReference type="RefSeq" id="WP_327166748.1">
    <property type="nucleotide sequence ID" value="NZ_CP108189.1"/>
</dbReference>
<evidence type="ECO:0000259" key="2">
    <source>
        <dbReference type="PROSITE" id="PS50240"/>
    </source>
</evidence>
<geneLocation type="plasmid" evidence="3 4">
    <name>unnamed1</name>
</geneLocation>
<dbReference type="PANTHER" id="PTHR24260:SF136">
    <property type="entry name" value="GH08193P-RELATED"/>
    <property type="match status" value="1"/>
</dbReference>
<dbReference type="PRINTS" id="PR00722">
    <property type="entry name" value="CHYMOTRYPSIN"/>
</dbReference>
<accession>A0ABZ1LMY9</accession>
<evidence type="ECO:0000313" key="3">
    <source>
        <dbReference type="EMBL" id="WTR75869.1"/>
    </source>
</evidence>
<dbReference type="PANTHER" id="PTHR24260">
    <property type="match status" value="1"/>
</dbReference>
<dbReference type="SUPFAM" id="SSF69318">
    <property type="entry name" value="Integrin alpha N-terminal domain"/>
    <property type="match status" value="2"/>
</dbReference>
<dbReference type="PROSITE" id="PS50240">
    <property type="entry name" value="TRYPSIN_DOM"/>
    <property type="match status" value="1"/>
</dbReference>
<organism evidence="3 4">
    <name type="scientific">Streptomyces zaomyceticus</name>
    <dbReference type="NCBI Taxonomy" id="68286"/>
    <lineage>
        <taxon>Bacteria</taxon>
        <taxon>Bacillati</taxon>
        <taxon>Actinomycetota</taxon>
        <taxon>Actinomycetes</taxon>
        <taxon>Kitasatosporales</taxon>
        <taxon>Streptomycetaceae</taxon>
        <taxon>Streptomyces</taxon>
    </lineage>
</organism>
<keyword evidence="3" id="KW-0378">Hydrolase</keyword>
<feature type="chain" id="PRO_5045309069" evidence="1">
    <location>
        <begin position="31"/>
        <end position="532"/>
    </location>
</feature>
<dbReference type="InterPro" id="IPR028994">
    <property type="entry name" value="Integrin_alpha_N"/>
</dbReference>
<feature type="signal peptide" evidence="1">
    <location>
        <begin position="1"/>
        <end position="30"/>
    </location>
</feature>
<dbReference type="EC" id="3.4.21.-" evidence="3"/>
<dbReference type="InterPro" id="IPR051333">
    <property type="entry name" value="CLIP_Serine_Protease"/>
</dbReference>
<evidence type="ECO:0000313" key="4">
    <source>
        <dbReference type="Proteomes" id="UP001622594"/>
    </source>
</evidence>
<dbReference type="Pfam" id="PF00089">
    <property type="entry name" value="Trypsin"/>
    <property type="match status" value="1"/>
</dbReference>
<dbReference type="Gene3D" id="2.40.10.10">
    <property type="entry name" value="Trypsin-like serine proteases"/>
    <property type="match status" value="1"/>
</dbReference>
<keyword evidence="4" id="KW-1185">Reference proteome</keyword>
<dbReference type="Proteomes" id="UP001622594">
    <property type="component" value="Plasmid unnamed1"/>
</dbReference>
<reference evidence="3 4" key="1">
    <citation type="submission" date="2022-10" db="EMBL/GenBank/DDBJ databases">
        <title>The complete genomes of actinobacterial strains from the NBC collection.</title>
        <authorList>
            <person name="Joergensen T.S."/>
            <person name="Alvarez Arevalo M."/>
            <person name="Sterndorff E.B."/>
            <person name="Faurdal D."/>
            <person name="Vuksanovic O."/>
            <person name="Mourched A.-S."/>
            <person name="Charusanti P."/>
            <person name="Shaw S."/>
            <person name="Blin K."/>
            <person name="Weber T."/>
        </authorList>
    </citation>
    <scope>NUCLEOTIDE SEQUENCE [LARGE SCALE GENOMIC DNA]</scope>
    <source>
        <strain evidence="3 4">NBC_00123</strain>
        <plasmid evidence="3 4">unnamed1</plasmid>
    </source>
</reference>
<dbReference type="InterPro" id="IPR001254">
    <property type="entry name" value="Trypsin_dom"/>
</dbReference>
<name>A0ABZ1LMY9_9ACTN</name>
<keyword evidence="1" id="KW-0732">Signal</keyword>
<dbReference type="SMART" id="SM00020">
    <property type="entry name" value="Tryp_SPc"/>
    <property type="match status" value="1"/>
</dbReference>
<dbReference type="InterPro" id="IPR009003">
    <property type="entry name" value="Peptidase_S1_PA"/>
</dbReference>